<feature type="transmembrane region" description="Helical" evidence="6">
    <location>
        <begin position="193"/>
        <end position="213"/>
    </location>
</feature>
<feature type="transmembrane region" description="Helical" evidence="6">
    <location>
        <begin position="77"/>
        <end position="96"/>
    </location>
</feature>
<organism evidence="8 9">
    <name type="scientific">Talaromyces rugulosus</name>
    <name type="common">Penicillium rugulosum</name>
    <dbReference type="NCBI Taxonomy" id="121627"/>
    <lineage>
        <taxon>Eukaryota</taxon>
        <taxon>Fungi</taxon>
        <taxon>Dikarya</taxon>
        <taxon>Ascomycota</taxon>
        <taxon>Pezizomycotina</taxon>
        <taxon>Eurotiomycetes</taxon>
        <taxon>Eurotiomycetidae</taxon>
        <taxon>Eurotiales</taxon>
        <taxon>Trichocomaceae</taxon>
        <taxon>Talaromyces</taxon>
        <taxon>Talaromyces sect. Islandici</taxon>
    </lineage>
</organism>
<dbReference type="Pfam" id="PF07690">
    <property type="entry name" value="MFS_1"/>
    <property type="match status" value="1"/>
</dbReference>
<dbReference type="InterPro" id="IPR036259">
    <property type="entry name" value="MFS_trans_sf"/>
</dbReference>
<dbReference type="OrthoDB" id="5296287at2759"/>
<dbReference type="AlphaFoldDB" id="A0A7H8QJL3"/>
<evidence type="ECO:0000256" key="1">
    <source>
        <dbReference type="ARBA" id="ARBA00004141"/>
    </source>
</evidence>
<reference evidence="9" key="1">
    <citation type="submission" date="2020-06" db="EMBL/GenBank/DDBJ databases">
        <title>A chromosome-scale genome assembly of Talaromyces rugulosus W13939.</title>
        <authorList>
            <person name="Wang B."/>
            <person name="Guo L."/>
            <person name="Ye K."/>
            <person name="Wang L."/>
        </authorList>
    </citation>
    <scope>NUCLEOTIDE SEQUENCE [LARGE SCALE GENOMIC DNA]</scope>
    <source>
        <strain evidence="9">W13939</strain>
    </source>
</reference>
<accession>A0A7H8QJL3</accession>
<evidence type="ECO:0000259" key="7">
    <source>
        <dbReference type="PROSITE" id="PS50850"/>
    </source>
</evidence>
<dbReference type="EMBL" id="CP055898">
    <property type="protein sequence ID" value="QKX53655.1"/>
    <property type="molecule type" value="Genomic_DNA"/>
</dbReference>
<evidence type="ECO:0000313" key="8">
    <source>
        <dbReference type="EMBL" id="QKX53655.1"/>
    </source>
</evidence>
<dbReference type="RefSeq" id="XP_035339834.1">
    <property type="nucleotide sequence ID" value="XM_035483941.1"/>
</dbReference>
<dbReference type="PROSITE" id="PS50850">
    <property type="entry name" value="MFS"/>
    <property type="match status" value="1"/>
</dbReference>
<evidence type="ECO:0000256" key="2">
    <source>
        <dbReference type="ARBA" id="ARBA00008335"/>
    </source>
</evidence>
<feature type="transmembrane region" description="Helical" evidence="6">
    <location>
        <begin position="108"/>
        <end position="132"/>
    </location>
</feature>
<dbReference type="InterPro" id="IPR020846">
    <property type="entry name" value="MFS_dom"/>
</dbReference>
<feature type="transmembrane region" description="Helical" evidence="6">
    <location>
        <begin position="400"/>
        <end position="421"/>
    </location>
</feature>
<keyword evidence="3 6" id="KW-0812">Transmembrane</keyword>
<feature type="transmembrane region" description="Helical" evidence="6">
    <location>
        <begin position="304"/>
        <end position="327"/>
    </location>
</feature>
<evidence type="ECO:0000256" key="4">
    <source>
        <dbReference type="ARBA" id="ARBA00022989"/>
    </source>
</evidence>
<evidence type="ECO:0000256" key="3">
    <source>
        <dbReference type="ARBA" id="ARBA00022692"/>
    </source>
</evidence>
<feature type="transmembrane region" description="Helical" evidence="6">
    <location>
        <begin position="348"/>
        <end position="367"/>
    </location>
</feature>
<dbReference type="InterPro" id="IPR011701">
    <property type="entry name" value="MFS"/>
</dbReference>
<dbReference type="GO" id="GO:0016020">
    <property type="term" value="C:membrane"/>
    <property type="evidence" value="ECO:0007669"/>
    <property type="project" value="UniProtKB-SubCell"/>
</dbReference>
<comment type="similarity">
    <text evidence="2">Belongs to the major facilitator superfamily.</text>
</comment>
<evidence type="ECO:0000256" key="6">
    <source>
        <dbReference type="SAM" id="Phobius"/>
    </source>
</evidence>
<keyword evidence="5 6" id="KW-0472">Membrane</keyword>
<dbReference type="PANTHER" id="PTHR23502">
    <property type="entry name" value="MAJOR FACILITATOR SUPERFAMILY"/>
    <property type="match status" value="1"/>
</dbReference>
<feature type="transmembrane region" description="Helical" evidence="6">
    <location>
        <begin position="138"/>
        <end position="156"/>
    </location>
</feature>
<dbReference type="CDD" id="cd17323">
    <property type="entry name" value="MFS_Tpo1_MDR_like"/>
    <property type="match status" value="1"/>
</dbReference>
<feature type="transmembrane region" description="Helical" evidence="6">
    <location>
        <begin position="262"/>
        <end position="284"/>
    </location>
</feature>
<comment type="subcellular location">
    <subcellularLocation>
        <location evidence="1">Membrane</location>
        <topology evidence="1">Multi-pass membrane protein</topology>
    </subcellularLocation>
</comment>
<dbReference type="Proteomes" id="UP000509510">
    <property type="component" value="Chromosome I"/>
</dbReference>
<feature type="transmembrane region" description="Helical" evidence="6">
    <location>
        <begin position="373"/>
        <end position="393"/>
    </location>
</feature>
<keyword evidence="9" id="KW-1185">Reference proteome</keyword>
<keyword evidence="4 6" id="KW-1133">Transmembrane helix</keyword>
<feature type="transmembrane region" description="Helical" evidence="6">
    <location>
        <begin position="36"/>
        <end position="57"/>
    </location>
</feature>
<proteinExistence type="inferred from homology"/>
<evidence type="ECO:0000313" key="9">
    <source>
        <dbReference type="Proteomes" id="UP000509510"/>
    </source>
</evidence>
<protein>
    <recommendedName>
        <fullName evidence="7">Major facilitator superfamily (MFS) profile domain-containing protein</fullName>
    </recommendedName>
</protein>
<feature type="transmembrane region" description="Helical" evidence="6">
    <location>
        <begin position="441"/>
        <end position="464"/>
    </location>
</feature>
<dbReference type="FunFam" id="1.20.1250.20:FF:000011">
    <property type="entry name" value="MFS multidrug transporter, putative"/>
    <property type="match status" value="1"/>
</dbReference>
<feature type="domain" description="Major facilitator superfamily (MFS) profile" evidence="7">
    <location>
        <begin position="38"/>
        <end position="467"/>
    </location>
</feature>
<feature type="transmembrane region" description="Helical" evidence="6">
    <location>
        <begin position="163"/>
        <end position="187"/>
    </location>
</feature>
<gene>
    <name evidence="8" type="ORF">TRUGW13939_00734</name>
</gene>
<dbReference type="Gene3D" id="1.20.1250.20">
    <property type="entry name" value="MFS general substrate transporter like domains"/>
    <property type="match status" value="1"/>
</dbReference>
<dbReference type="GeneID" id="55988247"/>
<sequence>MADWEGTIENLGSELVDFNGPDDPAIARNWPPRRKWAIIAILSTMSFVTPLASSIFAPSVPQCLAEFGSNSTILGSLVVSIYILGYAAGPLAIAPLSELYGRSPMYHATNIGFIIFTVACAVSTNLTMLICFRFLEGVAGSAVLTIGGGTVADLFVQEERGRALAFWTLGPILGPVIGPVAGSFLSASKGWRWVFWLLAIVSGSITASFLILLRETSSTAILRKQAKRARKTTGNPHFRSCLDGDQATRQAFHKSIIRPIKLLVGSPIVASMSTFAAIIYGYLYLLFTSFTPVFEQSYGFSPDVVGLCYLGTGFGMIVSLFGFGVISDRMIKMKSIKNKGEMKPEYRLPPMILGGIFVPIGLLLYGWSAEKQVFWFVPILGTAFFGFGFMASFMPIQAYLVDVFTVHAASALAAATVWRSIVGALLPLAGLPMYNALGLGWGNTLLGLLGVAMIPVPFLLITYGEQLRSNPRYRVDSW</sequence>
<evidence type="ECO:0000256" key="5">
    <source>
        <dbReference type="ARBA" id="ARBA00023136"/>
    </source>
</evidence>
<dbReference type="GO" id="GO:0022857">
    <property type="term" value="F:transmembrane transporter activity"/>
    <property type="evidence" value="ECO:0007669"/>
    <property type="project" value="InterPro"/>
</dbReference>
<name>A0A7H8QJL3_TALRU</name>
<dbReference type="PANTHER" id="PTHR23502:SF68">
    <property type="entry name" value="MULTIDRUG TRANSPORTER, PUTATIVE (AFU_ORTHOLOGUE AFUA_3G01120)-RELATED"/>
    <property type="match status" value="1"/>
</dbReference>
<dbReference type="SUPFAM" id="SSF103473">
    <property type="entry name" value="MFS general substrate transporter"/>
    <property type="match status" value="1"/>
</dbReference>
<dbReference type="KEGG" id="trg:TRUGW13939_00734"/>